<dbReference type="InterPro" id="IPR058503">
    <property type="entry name" value="DUF8190"/>
</dbReference>
<dbReference type="EMBL" id="KN818257">
    <property type="protein sequence ID" value="KIL63603.1"/>
    <property type="molecule type" value="Genomic_DNA"/>
</dbReference>
<dbReference type="OrthoDB" id="2736611at2759"/>
<evidence type="ECO:0000259" key="2">
    <source>
        <dbReference type="Pfam" id="PF26608"/>
    </source>
</evidence>
<keyword evidence="4" id="KW-1185">Reference proteome</keyword>
<dbReference type="Proteomes" id="UP000054549">
    <property type="component" value="Unassembled WGS sequence"/>
</dbReference>
<sequence length="1283" mass="145372">MEHEHDEQIHFDVAATPAHLQADDGPDQSITLTAALCPDAAVQRQADRFYSQPKGEVKLDALAKLYCQSKEQNALQLLTRRHEITISGSQYVERHDEPTLAWEVPSHFLDLQICVGRGLGLAAMIPNVGIHHAIEFSLDLHNRTRQFNAKYAKLGFDPKKCMLWIGRSSSGEDTWLAWVPTDNLGPTAEDVPPATGKEDTVMSQEHYRTAVMFLSSMLACMNHRGITVTDNYPDLTSDNAFRLATNALDQHRRIILNLAAMKQLDNRITSLYHDWVNDAPREYIEDNFFRTRVPIAITSRFGQNQRLAQSQEEEEEETSNWKRDRDYKRIRYITFAAATHIRARAVLAWIPLLTEQIMDELPEGTEGVYSSADPTTRQFITWDELDNMDLYDEAGQEIHIHCHRGFIVPRRVADFDTPPHGILMDLRVVKELFRYVPNGDDMLVDEEPAVDIYTYPQAGLKVAGHFQANGIMTPFLPFLQEVNDNLGNNSHEEEDDEDEEHTPPLRKRIVYGIACQGYNAVMHCTRGDSAQHHDAQMGLITGTLAGSWASSRSTERTARNLRLRCQNRLPHASFSDKIENREISRDLRLENVFYIDVEAMHKDDQKGETIIQQVIHALVFAWNHPSILEEIKSRVVIFKPEAYPMLYNWTTYPLTRLLRRVWRVGQAAFTRNEKPCPTLVELCSALERALNFMHTGNVAVIATSAMNPLWIGLSIIHDGHPCLNPSIVPSVMGSTFVNVLQWPLNENRMPKSASRCAQIRTYGEGHYNTFFAHLAMATINPQLLPTIFRGRNEQDSIAHAIAYHALSLLVQDCRSLVSTAVQSSINEQINSDEQVVSSHGKARKQALSCWLKTSKPLAWTADDSVQTGGYVQLLFILNDNPHRRPTDLQKSNESFNYLTMSKRFLSISALPRPCAPISNGGAFRHVLPLAITRIRHIICKEDDPNFELAVAAIFAKMLKLMQIHFVPWHKADKEASRAYAVRHDWWLILDSCPMTQINRMLPPEPQEVQEELADFVMQADPNAPWSLPKKLMDMGALWDKYTLPSDWSLEHASLPQTDADDLERHYVRATYEFVEINYNGRCWWHHMALVWGILFSRVAPHVFWSRKEKLASGDATQAIRGLAWTKGTSKYHGGCSAPLPYITMLSTTIIALLDPKSPLSIRVAENDNAFGKPWTHKHGNKEINAINLIRIGIAKCINKACMGSAKYKRNFEMKTMGELKPLYDQIMGYLKSGEHGVFLALKALFGEMVAIRIAMQGEINMPDFVANKAIQAVVAYDTAPPGS</sequence>
<reference evidence="3 4" key="1">
    <citation type="submission" date="2014-04" db="EMBL/GenBank/DDBJ databases">
        <title>Evolutionary Origins and Diversification of the Mycorrhizal Mutualists.</title>
        <authorList>
            <consortium name="DOE Joint Genome Institute"/>
            <consortium name="Mycorrhizal Genomics Consortium"/>
            <person name="Kohler A."/>
            <person name="Kuo A."/>
            <person name="Nagy L.G."/>
            <person name="Floudas D."/>
            <person name="Copeland A."/>
            <person name="Barry K.W."/>
            <person name="Cichocki N."/>
            <person name="Veneault-Fourrey C."/>
            <person name="LaButti K."/>
            <person name="Lindquist E.A."/>
            <person name="Lipzen A."/>
            <person name="Lundell T."/>
            <person name="Morin E."/>
            <person name="Murat C."/>
            <person name="Riley R."/>
            <person name="Ohm R."/>
            <person name="Sun H."/>
            <person name="Tunlid A."/>
            <person name="Henrissat B."/>
            <person name="Grigoriev I.V."/>
            <person name="Hibbett D.S."/>
            <person name="Martin F."/>
        </authorList>
    </citation>
    <scope>NUCLEOTIDE SEQUENCE [LARGE SCALE GENOMIC DNA]</scope>
    <source>
        <strain evidence="3 4">Koide BX008</strain>
    </source>
</reference>
<evidence type="ECO:0000256" key="1">
    <source>
        <dbReference type="SAM" id="MobiDB-lite"/>
    </source>
</evidence>
<evidence type="ECO:0000313" key="4">
    <source>
        <dbReference type="Proteomes" id="UP000054549"/>
    </source>
</evidence>
<feature type="region of interest" description="Disordered" evidence="1">
    <location>
        <begin position="483"/>
        <end position="503"/>
    </location>
</feature>
<dbReference type="InParanoid" id="A0A0C2X4H8"/>
<evidence type="ECO:0000313" key="3">
    <source>
        <dbReference type="EMBL" id="KIL63603.1"/>
    </source>
</evidence>
<name>A0A0C2X4H8_AMAMK</name>
<gene>
    <name evidence="3" type="ORF">M378DRAFT_79482</name>
</gene>
<organism evidence="3 4">
    <name type="scientific">Amanita muscaria (strain Koide BX008)</name>
    <dbReference type="NCBI Taxonomy" id="946122"/>
    <lineage>
        <taxon>Eukaryota</taxon>
        <taxon>Fungi</taxon>
        <taxon>Dikarya</taxon>
        <taxon>Basidiomycota</taxon>
        <taxon>Agaricomycotina</taxon>
        <taxon>Agaricomycetes</taxon>
        <taxon>Agaricomycetidae</taxon>
        <taxon>Agaricales</taxon>
        <taxon>Pluteineae</taxon>
        <taxon>Amanitaceae</taxon>
        <taxon>Amanita</taxon>
    </lineage>
</organism>
<dbReference type="Pfam" id="PF26608">
    <property type="entry name" value="DUF8190"/>
    <property type="match status" value="1"/>
</dbReference>
<accession>A0A0C2X4H8</accession>
<feature type="domain" description="DUF8190" evidence="2">
    <location>
        <begin position="135"/>
        <end position="245"/>
    </location>
</feature>
<dbReference type="HOGENOM" id="CLU_258930_0_0_1"/>
<proteinExistence type="predicted"/>
<protein>
    <recommendedName>
        <fullName evidence="2">DUF8190 domain-containing protein</fullName>
    </recommendedName>
</protein>